<name>W9G2T8_9MICO</name>
<comment type="caution">
    <text evidence="1">The sequence shown here is derived from an EMBL/GenBank/DDBJ whole genome shotgun (WGS) entry which is preliminary data.</text>
</comment>
<dbReference type="RefSeq" id="WP_034810237.1">
    <property type="nucleotide sequence ID" value="NZ_AWSA01000093.1"/>
</dbReference>
<protein>
    <submittedName>
        <fullName evidence="1">Uncharacterized protein</fullName>
    </submittedName>
</protein>
<keyword evidence="2" id="KW-1185">Reference proteome</keyword>
<accession>W9G2T8</accession>
<reference evidence="1 2" key="1">
    <citation type="submission" date="2013-08" db="EMBL/GenBank/DDBJ databases">
        <title>Intrasporangium oryzae NRRL B-24470.</title>
        <authorList>
            <person name="Liu H."/>
            <person name="Wang G."/>
        </authorList>
    </citation>
    <scope>NUCLEOTIDE SEQUENCE [LARGE SCALE GENOMIC DNA]</scope>
    <source>
        <strain evidence="1 2">NRRL B-24470</strain>
    </source>
</reference>
<sequence>MQVSRDVHPDLRCSPEQGDGFSYGGGGGICILPPDLAALVERELRNSYQESRRRGYVLVAA</sequence>
<gene>
    <name evidence="1" type="ORF">N865_01230</name>
</gene>
<dbReference type="AlphaFoldDB" id="W9G2T8"/>
<dbReference type="Proteomes" id="UP000019489">
    <property type="component" value="Unassembled WGS sequence"/>
</dbReference>
<dbReference type="EMBL" id="AWSA01000093">
    <property type="protein sequence ID" value="EWS99596.1"/>
    <property type="molecule type" value="Genomic_DNA"/>
</dbReference>
<proteinExistence type="predicted"/>
<organism evidence="1 2">
    <name type="scientific">Intrasporangium oryzae NRRL B-24470</name>
    <dbReference type="NCBI Taxonomy" id="1386089"/>
    <lineage>
        <taxon>Bacteria</taxon>
        <taxon>Bacillati</taxon>
        <taxon>Actinomycetota</taxon>
        <taxon>Actinomycetes</taxon>
        <taxon>Micrococcales</taxon>
        <taxon>Intrasporangiaceae</taxon>
        <taxon>Intrasporangium</taxon>
    </lineage>
</organism>
<evidence type="ECO:0000313" key="1">
    <source>
        <dbReference type="EMBL" id="EWS99596.1"/>
    </source>
</evidence>
<evidence type="ECO:0000313" key="2">
    <source>
        <dbReference type="Proteomes" id="UP000019489"/>
    </source>
</evidence>
<dbReference type="OrthoDB" id="9963683at2"/>